<name>A0A380F9I6_STAGA</name>
<organism evidence="1 2">
    <name type="scientific">Staphylococcus gallinarum</name>
    <dbReference type="NCBI Taxonomy" id="1293"/>
    <lineage>
        <taxon>Bacteria</taxon>
        <taxon>Bacillati</taxon>
        <taxon>Bacillota</taxon>
        <taxon>Bacilli</taxon>
        <taxon>Bacillales</taxon>
        <taxon>Staphylococcaceae</taxon>
        <taxon>Staphylococcus</taxon>
    </lineage>
</organism>
<evidence type="ECO:0000313" key="1">
    <source>
        <dbReference type="EMBL" id="SUM30862.1"/>
    </source>
</evidence>
<reference evidence="1 2" key="1">
    <citation type="submission" date="2018-06" db="EMBL/GenBank/DDBJ databases">
        <authorList>
            <consortium name="Pathogen Informatics"/>
            <person name="Doyle S."/>
        </authorList>
    </citation>
    <scope>NUCLEOTIDE SEQUENCE [LARGE SCALE GENOMIC DNA]</scope>
    <source>
        <strain evidence="1 2">NCTC12195</strain>
    </source>
</reference>
<dbReference type="AlphaFoldDB" id="A0A380F9I6"/>
<dbReference type="EMBL" id="UHDK01000001">
    <property type="protein sequence ID" value="SUM30862.1"/>
    <property type="molecule type" value="Genomic_DNA"/>
</dbReference>
<evidence type="ECO:0000313" key="2">
    <source>
        <dbReference type="Proteomes" id="UP000255277"/>
    </source>
</evidence>
<protein>
    <submittedName>
        <fullName evidence="1">Uncharacterized protein</fullName>
    </submittedName>
</protein>
<sequence>MSGIRDFHLIYLDYHKIIDDLKILQTNFSTIYRSMVFDKYIPREKKKLFMAKLKEFDFQLIYESDVIFDEHKGMNKMESQNITNYIPEKAYPHFIKFCKLNGYNIKNLEKALQTYKKCQRN</sequence>
<gene>
    <name evidence="1" type="ORF">NCTC12195_00262</name>
</gene>
<proteinExistence type="predicted"/>
<dbReference type="Proteomes" id="UP000255277">
    <property type="component" value="Unassembled WGS sequence"/>
</dbReference>
<accession>A0A380F9I6</accession>